<dbReference type="Proteomes" id="UP000635902">
    <property type="component" value="Unassembled WGS sequence"/>
</dbReference>
<comment type="caution">
    <text evidence="1">The sequence shown here is derived from an EMBL/GenBank/DDBJ whole genome shotgun (WGS) entry which is preliminary data.</text>
</comment>
<sequence length="288" mass="30311">MSVGIIFLGLLCGLIFLATGAGAWWVHRQARQAGESELAWFDAVAVSSDFFSFPTPTSLSTAHLLDSLGAGDDQRSVLAAQRLVPGPLGSARQTTLGIAAELAGRMNCAAAACGILVVRSDSAPGEGSLKDAGAPASVSIAGPTPWLLGMDVSGNSVSVHPVPGSTILVLGNLAPPPKHQWFRLLKTDSMGMNHTDSLVEAWKHAWDPSVCRVVVPKGISDDKDVRLEGIHFDVLIRLDSVHGELIGKVHQPAAGFSRRFWPLFAAPQATQPSRIVSNPVPGLQHTGD</sequence>
<dbReference type="RefSeq" id="WP_194555794.1">
    <property type="nucleotide sequence ID" value="NZ_JADKMY010000001.1"/>
</dbReference>
<organism evidence="1 2">
    <name type="scientific">Corynebacterium suicordis DSM 45110</name>
    <dbReference type="NCBI Taxonomy" id="1121369"/>
    <lineage>
        <taxon>Bacteria</taxon>
        <taxon>Bacillati</taxon>
        <taxon>Actinomycetota</taxon>
        <taxon>Actinomycetes</taxon>
        <taxon>Mycobacteriales</taxon>
        <taxon>Corynebacteriaceae</taxon>
        <taxon>Corynebacterium</taxon>
    </lineage>
</organism>
<reference evidence="1 2" key="1">
    <citation type="submission" date="2020-10" db="EMBL/GenBank/DDBJ databases">
        <title>Novel species in genus Corynebacterium.</title>
        <authorList>
            <person name="Zhang G."/>
        </authorList>
    </citation>
    <scope>NUCLEOTIDE SEQUENCE [LARGE SCALE GENOMIC DNA]</scope>
    <source>
        <strain evidence="1 2">DSM 45110</strain>
    </source>
</reference>
<evidence type="ECO:0008006" key="3">
    <source>
        <dbReference type="Google" id="ProtNLM"/>
    </source>
</evidence>
<dbReference type="EMBL" id="JADKMY010000001">
    <property type="protein sequence ID" value="MBF4552927.1"/>
    <property type="molecule type" value="Genomic_DNA"/>
</dbReference>
<name>A0ABR9ZJZ0_9CORY</name>
<evidence type="ECO:0000313" key="2">
    <source>
        <dbReference type="Proteomes" id="UP000635902"/>
    </source>
</evidence>
<keyword evidence="2" id="KW-1185">Reference proteome</keyword>
<accession>A0ABR9ZJZ0</accession>
<protein>
    <recommendedName>
        <fullName evidence="3">Secreted protein</fullName>
    </recommendedName>
</protein>
<evidence type="ECO:0000313" key="1">
    <source>
        <dbReference type="EMBL" id="MBF4552927.1"/>
    </source>
</evidence>
<proteinExistence type="predicted"/>
<gene>
    <name evidence="1" type="ORF">IRY30_02370</name>
</gene>